<evidence type="ECO:0000256" key="1">
    <source>
        <dbReference type="ARBA" id="ARBA00023015"/>
    </source>
</evidence>
<dbReference type="InterPro" id="IPR008920">
    <property type="entry name" value="TF_FadR/GntR_C"/>
</dbReference>
<dbReference type="PANTHER" id="PTHR43537:SF5">
    <property type="entry name" value="UXU OPERON TRANSCRIPTIONAL REGULATOR"/>
    <property type="match status" value="1"/>
</dbReference>
<protein>
    <submittedName>
        <fullName evidence="5">Transcriptional regulator, GntR family</fullName>
    </submittedName>
</protein>
<reference evidence="5 6" key="1">
    <citation type="submission" date="2016-11" db="EMBL/GenBank/DDBJ databases">
        <authorList>
            <person name="Jaros S."/>
            <person name="Januszkiewicz K."/>
            <person name="Wedrychowicz H."/>
        </authorList>
    </citation>
    <scope>NUCLEOTIDE SEQUENCE [LARGE SCALE GENOMIC DNA]</scope>
    <source>
        <strain evidence="5 6">DSM 43832</strain>
    </source>
</reference>
<dbReference type="SUPFAM" id="SSF48008">
    <property type="entry name" value="GntR ligand-binding domain-like"/>
    <property type="match status" value="1"/>
</dbReference>
<evidence type="ECO:0000256" key="3">
    <source>
        <dbReference type="ARBA" id="ARBA00023163"/>
    </source>
</evidence>
<dbReference type="AlphaFoldDB" id="A0A1M6QIX5"/>
<dbReference type="Proteomes" id="UP000184363">
    <property type="component" value="Unassembled WGS sequence"/>
</dbReference>
<dbReference type="InterPro" id="IPR000524">
    <property type="entry name" value="Tscrpt_reg_HTH_GntR"/>
</dbReference>
<dbReference type="Gene3D" id="1.20.120.530">
    <property type="entry name" value="GntR ligand-binding domain-like"/>
    <property type="match status" value="1"/>
</dbReference>
<dbReference type="CDD" id="cd07377">
    <property type="entry name" value="WHTH_GntR"/>
    <property type="match status" value="1"/>
</dbReference>
<evidence type="ECO:0000313" key="6">
    <source>
        <dbReference type="Proteomes" id="UP000184363"/>
    </source>
</evidence>
<dbReference type="InterPro" id="IPR036390">
    <property type="entry name" value="WH_DNA-bd_sf"/>
</dbReference>
<dbReference type="Pfam" id="PF07729">
    <property type="entry name" value="FCD"/>
    <property type="match status" value="1"/>
</dbReference>
<dbReference type="PRINTS" id="PR00035">
    <property type="entry name" value="HTHGNTR"/>
</dbReference>
<proteinExistence type="predicted"/>
<accession>A0A1M6QIX5</accession>
<dbReference type="SMART" id="SM00895">
    <property type="entry name" value="FCD"/>
    <property type="match status" value="1"/>
</dbReference>
<feature type="domain" description="HTH gntR-type" evidence="4">
    <location>
        <begin position="8"/>
        <end position="76"/>
    </location>
</feature>
<dbReference type="InterPro" id="IPR011711">
    <property type="entry name" value="GntR_C"/>
</dbReference>
<dbReference type="GO" id="GO:0003677">
    <property type="term" value="F:DNA binding"/>
    <property type="evidence" value="ECO:0007669"/>
    <property type="project" value="UniProtKB-KW"/>
</dbReference>
<keyword evidence="3" id="KW-0804">Transcription</keyword>
<gene>
    <name evidence="5" type="ORF">SAMN05443637_103348</name>
</gene>
<dbReference type="GO" id="GO:0003700">
    <property type="term" value="F:DNA-binding transcription factor activity"/>
    <property type="evidence" value="ECO:0007669"/>
    <property type="project" value="InterPro"/>
</dbReference>
<dbReference type="Pfam" id="PF00392">
    <property type="entry name" value="GntR"/>
    <property type="match status" value="1"/>
</dbReference>
<sequence>MGYRAGVRTVEQQLRALLDEGAADGTLGPGAKLPTERALAEMLSAPRSTIRRALDALESEGLIERHVGRGTFRTDVGHRPAGDAPPDTSPAEIMQVRLVIEPPVAALAARIATSADLARIRTELDAGGAAEDFESFEAADARLHRAIALAAHNGLLMTMFDVMNTARALPVWGSLKRRTSTPQRRACYHAEHTTIVEALHDRDPEGAQEAMRAHLQNVADNLLGRH</sequence>
<dbReference type="STRING" id="1848.SAMN05443637_103348"/>
<organism evidence="5 6">
    <name type="scientific">Pseudonocardia thermophila</name>
    <dbReference type="NCBI Taxonomy" id="1848"/>
    <lineage>
        <taxon>Bacteria</taxon>
        <taxon>Bacillati</taxon>
        <taxon>Actinomycetota</taxon>
        <taxon>Actinomycetes</taxon>
        <taxon>Pseudonocardiales</taxon>
        <taxon>Pseudonocardiaceae</taxon>
        <taxon>Pseudonocardia</taxon>
    </lineage>
</organism>
<keyword evidence="6" id="KW-1185">Reference proteome</keyword>
<dbReference type="PROSITE" id="PS50949">
    <property type="entry name" value="HTH_GNTR"/>
    <property type="match status" value="1"/>
</dbReference>
<dbReference type="SUPFAM" id="SSF46785">
    <property type="entry name" value="Winged helix' DNA-binding domain"/>
    <property type="match status" value="1"/>
</dbReference>
<dbReference type="EMBL" id="FRAP01000003">
    <property type="protein sequence ID" value="SHK20070.1"/>
    <property type="molecule type" value="Genomic_DNA"/>
</dbReference>
<name>A0A1M6QIX5_PSETH</name>
<dbReference type="SMART" id="SM00345">
    <property type="entry name" value="HTH_GNTR"/>
    <property type="match status" value="1"/>
</dbReference>
<keyword evidence="2" id="KW-0238">DNA-binding</keyword>
<evidence type="ECO:0000313" key="5">
    <source>
        <dbReference type="EMBL" id="SHK20070.1"/>
    </source>
</evidence>
<evidence type="ECO:0000259" key="4">
    <source>
        <dbReference type="PROSITE" id="PS50949"/>
    </source>
</evidence>
<evidence type="ECO:0000256" key="2">
    <source>
        <dbReference type="ARBA" id="ARBA00023125"/>
    </source>
</evidence>
<dbReference type="Gene3D" id="1.10.10.10">
    <property type="entry name" value="Winged helix-like DNA-binding domain superfamily/Winged helix DNA-binding domain"/>
    <property type="match status" value="1"/>
</dbReference>
<keyword evidence="1" id="KW-0805">Transcription regulation</keyword>
<dbReference type="InterPro" id="IPR036388">
    <property type="entry name" value="WH-like_DNA-bd_sf"/>
</dbReference>
<dbReference type="PANTHER" id="PTHR43537">
    <property type="entry name" value="TRANSCRIPTIONAL REGULATOR, GNTR FAMILY"/>
    <property type="match status" value="1"/>
</dbReference>